<dbReference type="Ensembl" id="ENSMMDT00005035798.1">
    <property type="protein sequence ID" value="ENSMMDP00005035025.1"/>
    <property type="gene ID" value="ENSMMDG00005016460.1"/>
</dbReference>
<feature type="region of interest" description="Disordered" evidence="1">
    <location>
        <begin position="1"/>
        <end position="122"/>
    </location>
</feature>
<feature type="compositionally biased region" description="Basic residues" evidence="1">
    <location>
        <begin position="23"/>
        <end position="38"/>
    </location>
</feature>
<organism evidence="2 3">
    <name type="scientific">Myripristis murdjan</name>
    <name type="common">pinecone soldierfish</name>
    <dbReference type="NCBI Taxonomy" id="586833"/>
    <lineage>
        <taxon>Eukaryota</taxon>
        <taxon>Metazoa</taxon>
        <taxon>Chordata</taxon>
        <taxon>Craniata</taxon>
        <taxon>Vertebrata</taxon>
        <taxon>Euteleostomi</taxon>
        <taxon>Actinopterygii</taxon>
        <taxon>Neopterygii</taxon>
        <taxon>Teleostei</taxon>
        <taxon>Neoteleostei</taxon>
        <taxon>Acanthomorphata</taxon>
        <taxon>Holocentriformes</taxon>
        <taxon>Holocentridae</taxon>
        <taxon>Myripristis</taxon>
    </lineage>
</organism>
<feature type="region of interest" description="Disordered" evidence="1">
    <location>
        <begin position="444"/>
        <end position="536"/>
    </location>
</feature>
<protein>
    <submittedName>
        <fullName evidence="2">Proline and serine rich 3</fullName>
    </submittedName>
</protein>
<dbReference type="AlphaFoldDB" id="A0A667YWR2"/>
<dbReference type="GeneTree" id="ENSGT00390000001986"/>
<gene>
    <name evidence="2" type="primary">proser3</name>
</gene>
<proteinExistence type="predicted"/>
<dbReference type="PANTHER" id="PTHR22045">
    <property type="entry name" value="PROLINE AND SERINE-RICH PROTEIN 3"/>
    <property type="match status" value="1"/>
</dbReference>
<feature type="compositionally biased region" description="Basic and acidic residues" evidence="1">
    <location>
        <begin position="508"/>
        <end position="528"/>
    </location>
</feature>
<evidence type="ECO:0000313" key="2">
    <source>
        <dbReference type="Ensembl" id="ENSMMDP00005035025.1"/>
    </source>
</evidence>
<reference evidence="2" key="2">
    <citation type="submission" date="2025-08" db="UniProtKB">
        <authorList>
            <consortium name="Ensembl"/>
        </authorList>
    </citation>
    <scope>IDENTIFICATION</scope>
</reference>
<feature type="region of interest" description="Disordered" evidence="1">
    <location>
        <begin position="272"/>
        <end position="308"/>
    </location>
</feature>
<reference evidence="2" key="1">
    <citation type="submission" date="2019-06" db="EMBL/GenBank/DDBJ databases">
        <authorList>
            <consortium name="Wellcome Sanger Institute Data Sharing"/>
        </authorList>
    </citation>
    <scope>NUCLEOTIDE SEQUENCE [LARGE SCALE GENOMIC DNA]</scope>
</reference>
<dbReference type="InParanoid" id="A0A667YWR2"/>
<feature type="region of interest" description="Disordered" evidence="1">
    <location>
        <begin position="376"/>
        <end position="412"/>
    </location>
</feature>
<dbReference type="PANTHER" id="PTHR22045:SF6">
    <property type="entry name" value="PROLINE AND SERINE-RICH PROTEIN 3"/>
    <property type="match status" value="1"/>
</dbReference>
<evidence type="ECO:0000313" key="3">
    <source>
        <dbReference type="Proteomes" id="UP000472263"/>
    </source>
</evidence>
<feature type="compositionally biased region" description="Polar residues" evidence="1">
    <location>
        <begin position="87"/>
        <end position="110"/>
    </location>
</feature>
<keyword evidence="3" id="KW-1185">Reference proteome</keyword>
<dbReference type="Proteomes" id="UP000472263">
    <property type="component" value="Chromosome 16"/>
</dbReference>
<feature type="compositionally biased region" description="Polar residues" evidence="1">
    <location>
        <begin position="294"/>
        <end position="307"/>
    </location>
</feature>
<sequence>MKSSGAVFTKKNPFQPASSLGKTHYHPTRKQCLSKKKRETTLSPVRSNQPAKPPLDSLSPDEQHHLGKPKQLFTSCLHPSADGRATFSESWPSTDLGSSPPNTNIASNMGTPKPAGKSIVPFVQGDQQDSVVAKYIERFRYGRPQSREERRPMASATEEELLPLWWMSPSSLPPSATPTQATDKDDVILPLRDNHPPVALSPGGQLPHDTSPPTCRASLSILLDTSQGDLDDTEILQLQERASRLLQKSECSASDGSIPISSEGLGCSDFSSPVSVDEPVRKPYIPSLKEPTTGGHSQKSSVTSPLVQHTRPEEDILFQWRLRRKMEKARQWPQCQGYSSHHHSTFSWQNPGVHQPFVSGQPHESIQRPELLQTVTPSFNPVPQKDNKEAHGPCPSATDSPPSPPFPVSSPLVSKLQSGAQVPAHMHLLCDVLPCPTQASHHSTRQRCSQHLDDLRTKASPPKTQSANSTDMCSSASTEEPISKHMSSPPFASSGTTEEEWPVHHRRAESNNKEKAQTKPSEKNEKRMPVRKQKKSARCGILTYTLSVCFIY</sequence>
<evidence type="ECO:0000256" key="1">
    <source>
        <dbReference type="SAM" id="MobiDB-lite"/>
    </source>
</evidence>
<dbReference type="InterPro" id="IPR037646">
    <property type="entry name" value="PROSER3"/>
</dbReference>
<feature type="compositionally biased region" description="Polar residues" evidence="1">
    <location>
        <begin position="41"/>
        <end position="50"/>
    </location>
</feature>
<name>A0A667YWR2_9TELE</name>
<accession>A0A667YWR2</accession>
<feature type="compositionally biased region" description="Polar residues" evidence="1">
    <location>
        <begin position="462"/>
        <end position="480"/>
    </location>
</feature>
<dbReference type="FunCoup" id="A0A667YWR2">
    <property type="interactions" value="167"/>
</dbReference>
<feature type="region of interest" description="Disordered" evidence="1">
    <location>
        <begin position="189"/>
        <end position="213"/>
    </location>
</feature>
<reference evidence="2" key="3">
    <citation type="submission" date="2025-09" db="UniProtKB">
        <authorList>
            <consortium name="Ensembl"/>
        </authorList>
    </citation>
    <scope>IDENTIFICATION</scope>
</reference>